<gene>
    <name evidence="4" type="ORF">NQ318_011019</name>
</gene>
<dbReference type="PANTHER" id="PTHR38537:SF13">
    <property type="entry name" value="JITTERBUG, ISOFORM N"/>
    <property type="match status" value="1"/>
</dbReference>
<dbReference type="InterPro" id="IPR013783">
    <property type="entry name" value="Ig-like_fold"/>
</dbReference>
<evidence type="ECO:0000256" key="2">
    <source>
        <dbReference type="ARBA" id="ARBA00022737"/>
    </source>
</evidence>
<dbReference type="InterPro" id="IPR044801">
    <property type="entry name" value="Filamin"/>
</dbReference>
<evidence type="ECO:0000256" key="3">
    <source>
        <dbReference type="PROSITE-ProRule" id="PRU00087"/>
    </source>
</evidence>
<comment type="similarity">
    <text evidence="1">Belongs to the filamin family.</text>
</comment>
<dbReference type="InterPro" id="IPR001298">
    <property type="entry name" value="Filamin/ABP280_rpt"/>
</dbReference>
<dbReference type="PANTHER" id="PTHR38537">
    <property type="entry name" value="JITTERBUG, ISOFORM N"/>
    <property type="match status" value="1"/>
</dbReference>
<evidence type="ECO:0000313" key="4">
    <source>
        <dbReference type="EMBL" id="KAJ8954348.1"/>
    </source>
</evidence>
<dbReference type="SMART" id="SM00557">
    <property type="entry name" value="IG_FLMN"/>
    <property type="match status" value="1"/>
</dbReference>
<keyword evidence="2" id="KW-0677">Repeat</keyword>
<dbReference type="Pfam" id="PF00630">
    <property type="entry name" value="Filamin"/>
    <property type="match status" value="1"/>
</dbReference>
<dbReference type="EMBL" id="JAPWTK010000048">
    <property type="protein sequence ID" value="KAJ8954348.1"/>
    <property type="molecule type" value="Genomic_DNA"/>
</dbReference>
<accession>A0AAV8YUL9</accession>
<keyword evidence="5" id="KW-1185">Reference proteome</keyword>
<dbReference type="PROSITE" id="PS50194">
    <property type="entry name" value="FILAMIN_REPEAT"/>
    <property type="match status" value="1"/>
</dbReference>
<dbReference type="InterPro" id="IPR017868">
    <property type="entry name" value="Filamin/ABP280_repeat-like"/>
</dbReference>
<dbReference type="AlphaFoldDB" id="A0AAV8YUL9"/>
<comment type="caution">
    <text evidence="4">The sequence shown here is derived from an EMBL/GenBank/DDBJ whole genome shotgun (WGS) entry which is preliminary data.</text>
</comment>
<dbReference type="Proteomes" id="UP001162162">
    <property type="component" value="Unassembled WGS sequence"/>
</dbReference>
<dbReference type="Gene3D" id="2.60.40.10">
    <property type="entry name" value="Immunoglobulins"/>
    <property type="match status" value="1"/>
</dbReference>
<name>A0AAV8YUL9_9CUCU</name>
<evidence type="ECO:0000256" key="1">
    <source>
        <dbReference type="ARBA" id="ARBA00009238"/>
    </source>
</evidence>
<dbReference type="InterPro" id="IPR014756">
    <property type="entry name" value="Ig_E-set"/>
</dbReference>
<sequence length="135" mass="14484">MCNYLASLQVDHIIKAKCYRNKMETSQAGPGNLEVTVNGGLVPTSAQAQGPHTYAISFTPREATTHSVDLRFNGQDVPGSPFKCNVSPAARILSLDTLDKVSVGRPCVFVVESPTPPLVEILGPARRPLAVQKIN</sequence>
<protein>
    <submittedName>
        <fullName evidence="4">Uncharacterized protein</fullName>
    </submittedName>
</protein>
<evidence type="ECO:0000313" key="5">
    <source>
        <dbReference type="Proteomes" id="UP001162162"/>
    </source>
</evidence>
<organism evidence="4 5">
    <name type="scientific">Aromia moschata</name>
    <dbReference type="NCBI Taxonomy" id="1265417"/>
    <lineage>
        <taxon>Eukaryota</taxon>
        <taxon>Metazoa</taxon>
        <taxon>Ecdysozoa</taxon>
        <taxon>Arthropoda</taxon>
        <taxon>Hexapoda</taxon>
        <taxon>Insecta</taxon>
        <taxon>Pterygota</taxon>
        <taxon>Neoptera</taxon>
        <taxon>Endopterygota</taxon>
        <taxon>Coleoptera</taxon>
        <taxon>Polyphaga</taxon>
        <taxon>Cucujiformia</taxon>
        <taxon>Chrysomeloidea</taxon>
        <taxon>Cerambycidae</taxon>
        <taxon>Cerambycinae</taxon>
        <taxon>Callichromatini</taxon>
        <taxon>Aromia</taxon>
    </lineage>
</organism>
<feature type="repeat" description="Filamin" evidence="3">
    <location>
        <begin position="1"/>
        <end position="86"/>
    </location>
</feature>
<dbReference type="GO" id="GO:0051015">
    <property type="term" value="F:actin filament binding"/>
    <property type="evidence" value="ECO:0007669"/>
    <property type="project" value="InterPro"/>
</dbReference>
<proteinExistence type="inferred from homology"/>
<dbReference type="SUPFAM" id="SSF81296">
    <property type="entry name" value="E set domains"/>
    <property type="match status" value="1"/>
</dbReference>
<dbReference type="GO" id="GO:0030036">
    <property type="term" value="P:actin cytoskeleton organization"/>
    <property type="evidence" value="ECO:0007669"/>
    <property type="project" value="InterPro"/>
</dbReference>
<reference evidence="4" key="1">
    <citation type="journal article" date="2023" name="Insect Mol. Biol.">
        <title>Genome sequencing provides insights into the evolution of gene families encoding plant cell wall-degrading enzymes in longhorned beetles.</title>
        <authorList>
            <person name="Shin N.R."/>
            <person name="Okamura Y."/>
            <person name="Kirsch R."/>
            <person name="Pauchet Y."/>
        </authorList>
    </citation>
    <scope>NUCLEOTIDE SEQUENCE</scope>
    <source>
        <strain evidence="4">AMC_N1</strain>
    </source>
</reference>